<sequence>MPIDLYLVVGSAPCRAVRLAAAAIGVDLNLKNVDLKAGEHLKPEFIKMNPQHTVPTLDDNGLHIWESRAIMTYLANQYDKNDSLYPKDPKKRALVDQRLYFDLGTLYQSFINYYYPLVVTGVTPEQAKYDKMNDALSFLNKFLEGENYVAGKTLTLADLALVVTISNYQLVDHDLSKYSNILRWFAKIQAEAPKYGEVEGVGMKAFKDLVENIRKKKPVLYYFPLSPPSRAVMLVAEAIGLEMELIVLNTMAGEHLTPEYEELNPQKTVPFLMDDDLKLSESRAIMAYLVDQYGQDDTLYPRNIEARALVNQRLYFDLGNLFPDIFNCYVLLRKEVDTCDPAQYEKLIEDFQIMNNFLEGQAYVTGDNLTIADLSLVATVTTAMIFEFDLGEYNNISNWLERIQTSVPGYEKVNGEPVEMFKQMVQASQGNTEEREGEGGEEAEEEEEKGEEDGEEENE</sequence>
<dbReference type="PROSITE" id="PS50404">
    <property type="entry name" value="GST_NTER"/>
    <property type="match status" value="2"/>
</dbReference>
<accession>A0A151XBY0</accession>
<gene>
    <name evidence="5" type="ORF">ALC60_02930</name>
</gene>
<dbReference type="FunFam" id="3.40.30.10:FF:000034">
    <property type="entry name" value="glutathione S-transferase 1"/>
    <property type="match status" value="2"/>
</dbReference>
<dbReference type="InterPro" id="IPR010987">
    <property type="entry name" value="Glutathione-S-Trfase_C-like"/>
</dbReference>
<comment type="subunit">
    <text evidence="1">Homodimer.</text>
</comment>
<evidence type="ECO:0000259" key="4">
    <source>
        <dbReference type="PROSITE" id="PS50405"/>
    </source>
</evidence>
<organism evidence="5 6">
    <name type="scientific">Mycetomoellerius zeteki</name>
    <dbReference type="NCBI Taxonomy" id="64791"/>
    <lineage>
        <taxon>Eukaryota</taxon>
        <taxon>Metazoa</taxon>
        <taxon>Ecdysozoa</taxon>
        <taxon>Arthropoda</taxon>
        <taxon>Hexapoda</taxon>
        <taxon>Insecta</taxon>
        <taxon>Pterygota</taxon>
        <taxon>Neoptera</taxon>
        <taxon>Endopterygota</taxon>
        <taxon>Hymenoptera</taxon>
        <taxon>Apocrita</taxon>
        <taxon>Aculeata</taxon>
        <taxon>Formicoidea</taxon>
        <taxon>Formicidae</taxon>
        <taxon>Myrmicinae</taxon>
        <taxon>Mycetomoellerius</taxon>
    </lineage>
</organism>
<dbReference type="SFLD" id="SFLDG01153">
    <property type="entry name" value="Main.4:_Theta-like"/>
    <property type="match status" value="2"/>
</dbReference>
<dbReference type="FunFam" id="1.20.1050.10:FF:000007">
    <property type="entry name" value="Glutathione S-transferase 1-1"/>
    <property type="match status" value="2"/>
</dbReference>
<keyword evidence="5" id="KW-0808">Transferase</keyword>
<dbReference type="PROSITE" id="PS51354">
    <property type="entry name" value="GLUTAREDOXIN_2"/>
    <property type="match status" value="1"/>
</dbReference>
<feature type="compositionally biased region" description="Acidic residues" evidence="2">
    <location>
        <begin position="439"/>
        <end position="459"/>
    </location>
</feature>
<keyword evidence="6" id="KW-1185">Reference proteome</keyword>
<dbReference type="PANTHER" id="PTHR43969:SF9">
    <property type="entry name" value="GLUTATHIONE S TRANSFERASE D10, ISOFORM A-RELATED"/>
    <property type="match status" value="1"/>
</dbReference>
<dbReference type="Proteomes" id="UP000075809">
    <property type="component" value="Unassembled WGS sequence"/>
</dbReference>
<dbReference type="PANTHER" id="PTHR43969">
    <property type="entry name" value="GLUTATHIONE S TRANSFERASE D10, ISOFORM A-RELATED"/>
    <property type="match status" value="1"/>
</dbReference>
<dbReference type="InterPro" id="IPR004045">
    <property type="entry name" value="Glutathione_S-Trfase_N"/>
</dbReference>
<feature type="domain" description="GST N-terminal" evidence="3">
    <location>
        <begin position="1"/>
        <end position="82"/>
    </location>
</feature>
<dbReference type="CDD" id="cd03177">
    <property type="entry name" value="GST_C_Delta_Epsilon"/>
    <property type="match status" value="2"/>
</dbReference>
<dbReference type="InterPro" id="IPR036282">
    <property type="entry name" value="Glutathione-S-Trfase_C_sf"/>
</dbReference>
<dbReference type="GO" id="GO:0004364">
    <property type="term" value="F:glutathione transferase activity"/>
    <property type="evidence" value="ECO:0007669"/>
    <property type="project" value="TreeGrafter"/>
</dbReference>
<feature type="domain" description="GST C-terminal" evidence="4">
    <location>
        <begin position="303"/>
        <end position="421"/>
    </location>
</feature>
<evidence type="ECO:0000313" key="5">
    <source>
        <dbReference type="EMBL" id="KYQ57881.1"/>
    </source>
</evidence>
<dbReference type="InterPro" id="IPR040079">
    <property type="entry name" value="Glutathione_S-Trfase"/>
</dbReference>
<evidence type="ECO:0000313" key="6">
    <source>
        <dbReference type="Proteomes" id="UP000075809"/>
    </source>
</evidence>
<dbReference type="STRING" id="64791.A0A151XBY0"/>
<name>A0A151XBY0_9HYME</name>
<dbReference type="EMBL" id="KQ982314">
    <property type="protein sequence ID" value="KYQ57881.1"/>
    <property type="molecule type" value="Genomic_DNA"/>
</dbReference>
<dbReference type="Pfam" id="PF14497">
    <property type="entry name" value="GST_C_3"/>
    <property type="match status" value="1"/>
</dbReference>
<dbReference type="CDD" id="cd03045">
    <property type="entry name" value="GST_N_Delta_Epsilon"/>
    <property type="match status" value="2"/>
</dbReference>
<dbReference type="SFLD" id="SFLDG00358">
    <property type="entry name" value="Main_(cytGST)"/>
    <property type="match status" value="2"/>
</dbReference>
<dbReference type="Pfam" id="PF00043">
    <property type="entry name" value="GST_C"/>
    <property type="match status" value="1"/>
</dbReference>
<dbReference type="GO" id="GO:0006749">
    <property type="term" value="P:glutathione metabolic process"/>
    <property type="evidence" value="ECO:0007669"/>
    <property type="project" value="TreeGrafter"/>
</dbReference>
<dbReference type="PROSITE" id="PS50405">
    <property type="entry name" value="GST_CTER"/>
    <property type="match status" value="2"/>
</dbReference>
<protein>
    <submittedName>
        <fullName evidence="5">Glutathione S-transferase 1, isoform C</fullName>
    </submittedName>
</protein>
<dbReference type="Gene3D" id="1.20.1050.10">
    <property type="match status" value="2"/>
</dbReference>
<dbReference type="AlphaFoldDB" id="A0A151XBY0"/>
<dbReference type="SUPFAM" id="SSF52833">
    <property type="entry name" value="Thioredoxin-like"/>
    <property type="match status" value="2"/>
</dbReference>
<evidence type="ECO:0000256" key="2">
    <source>
        <dbReference type="SAM" id="MobiDB-lite"/>
    </source>
</evidence>
<evidence type="ECO:0000259" key="3">
    <source>
        <dbReference type="PROSITE" id="PS50404"/>
    </source>
</evidence>
<dbReference type="Pfam" id="PF02798">
    <property type="entry name" value="GST_N"/>
    <property type="match status" value="1"/>
</dbReference>
<dbReference type="SUPFAM" id="SSF47616">
    <property type="entry name" value="GST C-terminal domain-like"/>
    <property type="match status" value="2"/>
</dbReference>
<reference evidence="5 6" key="1">
    <citation type="submission" date="2015-09" db="EMBL/GenBank/DDBJ databases">
        <title>Trachymyrmex zeteki WGS genome.</title>
        <authorList>
            <person name="Nygaard S."/>
            <person name="Hu H."/>
            <person name="Boomsma J."/>
            <person name="Zhang G."/>
        </authorList>
    </citation>
    <scope>NUCLEOTIDE SEQUENCE [LARGE SCALE GENOMIC DNA]</scope>
    <source>
        <strain evidence="5">Tzet28-1</strain>
        <tissue evidence="5">Whole body</tissue>
    </source>
</reference>
<feature type="region of interest" description="Disordered" evidence="2">
    <location>
        <begin position="421"/>
        <end position="459"/>
    </location>
</feature>
<evidence type="ECO:0000256" key="1">
    <source>
        <dbReference type="ARBA" id="ARBA00011738"/>
    </source>
</evidence>
<dbReference type="InterPro" id="IPR004046">
    <property type="entry name" value="GST_C"/>
</dbReference>
<dbReference type="Gene3D" id="3.40.30.10">
    <property type="entry name" value="Glutaredoxin"/>
    <property type="match status" value="2"/>
</dbReference>
<feature type="domain" description="GST N-terminal" evidence="3">
    <location>
        <begin position="216"/>
        <end position="297"/>
    </location>
</feature>
<dbReference type="SFLD" id="SFLDS00019">
    <property type="entry name" value="Glutathione_Transferase_(cytos"/>
    <property type="match status" value="2"/>
</dbReference>
<dbReference type="Pfam" id="PF13417">
    <property type="entry name" value="GST_N_3"/>
    <property type="match status" value="1"/>
</dbReference>
<feature type="domain" description="GST C-terminal" evidence="4">
    <location>
        <begin position="88"/>
        <end position="219"/>
    </location>
</feature>
<proteinExistence type="predicted"/>
<dbReference type="InterPro" id="IPR036249">
    <property type="entry name" value="Thioredoxin-like_sf"/>
</dbReference>